<reference evidence="2" key="1">
    <citation type="submission" date="2021-01" db="EMBL/GenBank/DDBJ databases">
        <title>Whole genome shotgun sequence of Virgisporangium aurantiacum NBRC 16421.</title>
        <authorList>
            <person name="Komaki H."/>
            <person name="Tamura T."/>
        </authorList>
    </citation>
    <scope>NUCLEOTIDE SEQUENCE</scope>
    <source>
        <strain evidence="2">NBRC 16421</strain>
    </source>
</reference>
<gene>
    <name evidence="2" type="ORF">Vau01_001270</name>
</gene>
<name>A0A8J3YZL4_9ACTN</name>
<dbReference type="Gene3D" id="3.90.226.10">
    <property type="entry name" value="2-enoyl-CoA Hydratase, Chain A, domain 1"/>
    <property type="match status" value="1"/>
</dbReference>
<dbReference type="Gene3D" id="3.30.750.44">
    <property type="match status" value="1"/>
</dbReference>
<dbReference type="AlphaFoldDB" id="A0A8J3YZL4"/>
<dbReference type="PANTHER" id="PTHR11261">
    <property type="entry name" value="INTERPHOTORECEPTOR RETINOID-BINDING PROTEIN"/>
    <property type="match status" value="1"/>
</dbReference>
<dbReference type="SMART" id="SM00245">
    <property type="entry name" value="TSPc"/>
    <property type="match status" value="1"/>
</dbReference>
<feature type="domain" description="Tail specific protease" evidence="1">
    <location>
        <begin position="85"/>
        <end position="288"/>
    </location>
</feature>
<dbReference type="SUPFAM" id="SSF52096">
    <property type="entry name" value="ClpP/crotonase"/>
    <property type="match status" value="1"/>
</dbReference>
<dbReference type="InterPro" id="IPR005151">
    <property type="entry name" value="Tail-specific_protease"/>
</dbReference>
<evidence type="ECO:0000313" key="3">
    <source>
        <dbReference type="Proteomes" id="UP000612585"/>
    </source>
</evidence>
<protein>
    <submittedName>
        <fullName evidence="2">Interphotoreceptor retinoid-binding protein</fullName>
    </submittedName>
</protein>
<dbReference type="Pfam" id="PF11918">
    <property type="entry name" value="Peptidase_S41_N"/>
    <property type="match status" value="1"/>
</dbReference>
<organism evidence="2 3">
    <name type="scientific">Virgisporangium aurantiacum</name>
    <dbReference type="NCBI Taxonomy" id="175570"/>
    <lineage>
        <taxon>Bacteria</taxon>
        <taxon>Bacillati</taxon>
        <taxon>Actinomycetota</taxon>
        <taxon>Actinomycetes</taxon>
        <taxon>Micromonosporales</taxon>
        <taxon>Micromonosporaceae</taxon>
        <taxon>Virgisporangium</taxon>
    </lineage>
</organism>
<sequence length="323" mass="33992">MTPLAAAELDRIVTTSADLLSAQYVFPETGTKLADLLRANLRGGRYAGAGVTELSALVTTDLQSANGDRHLRLKHHDDEIPDLPSEEMTVAMFTAQAARTLGGVAAVERLAGPNGTTVARIEINPILFPPTMAGEAVAGAMQVAAPADALVLDLRKTLGGDPTMVAFICGYLFDEPTHLIDIYERVGDRTTQSWSAPYVPGRRFGGTKPVFVLTSGTTFSGGEELAFDLQRRKRATVVGERTGGGAHPRVGHRLHPHLELTIPTGRALDPEAGDNWEGTGVLPDVETPAAEALEAVLAGMTAEGGHASDALVRDFGGTARLVG</sequence>
<dbReference type="InterPro" id="IPR029045">
    <property type="entry name" value="ClpP/crotonase-like_dom_sf"/>
</dbReference>
<dbReference type="Pfam" id="PF03572">
    <property type="entry name" value="Peptidase_S41"/>
    <property type="match status" value="1"/>
</dbReference>
<dbReference type="Proteomes" id="UP000612585">
    <property type="component" value="Unassembled WGS sequence"/>
</dbReference>
<dbReference type="GO" id="GO:0008236">
    <property type="term" value="F:serine-type peptidase activity"/>
    <property type="evidence" value="ECO:0007669"/>
    <property type="project" value="InterPro"/>
</dbReference>
<evidence type="ECO:0000313" key="2">
    <source>
        <dbReference type="EMBL" id="GIJ52611.1"/>
    </source>
</evidence>
<comment type="caution">
    <text evidence="2">The sequence shown here is derived from an EMBL/GenBank/DDBJ whole genome shotgun (WGS) entry which is preliminary data.</text>
</comment>
<keyword evidence="3" id="KW-1185">Reference proteome</keyword>
<accession>A0A8J3YZL4</accession>
<dbReference type="EMBL" id="BOPG01000002">
    <property type="protein sequence ID" value="GIJ52611.1"/>
    <property type="molecule type" value="Genomic_DNA"/>
</dbReference>
<evidence type="ECO:0000259" key="1">
    <source>
        <dbReference type="SMART" id="SM00245"/>
    </source>
</evidence>
<dbReference type="GO" id="GO:0006508">
    <property type="term" value="P:proteolysis"/>
    <property type="evidence" value="ECO:0007669"/>
    <property type="project" value="InterPro"/>
</dbReference>
<dbReference type="RefSeq" id="WP_203985752.1">
    <property type="nucleotide sequence ID" value="NZ_BOPG01000002.1"/>
</dbReference>
<dbReference type="PANTHER" id="PTHR11261:SF3">
    <property type="entry name" value="RETINOL-BINDING PROTEIN 3"/>
    <property type="match status" value="1"/>
</dbReference>
<proteinExistence type="predicted"/>
<dbReference type="CDD" id="cd07563">
    <property type="entry name" value="Peptidase_S41_IRBP"/>
    <property type="match status" value="1"/>
</dbReference>